<dbReference type="GO" id="GO:0006355">
    <property type="term" value="P:regulation of DNA-templated transcription"/>
    <property type="evidence" value="ECO:0007669"/>
    <property type="project" value="UniProtKB-UniRule"/>
</dbReference>
<evidence type="ECO:0000256" key="3">
    <source>
        <dbReference type="ARBA" id="ARBA00023015"/>
    </source>
</evidence>
<dbReference type="GO" id="GO:0003677">
    <property type="term" value="F:DNA binding"/>
    <property type="evidence" value="ECO:0007669"/>
    <property type="project" value="UniProtKB-UniRule"/>
</dbReference>
<sequence length="239" mass="26624">MGRAFEVRKVAMAKTNAAKSKIYAKYGKEIYMAAKSGSPDPETNQALKRVIEKAKKEQVTADVIKRAIDKAKGGSDENYTSARYEGFGPGNSLFIIECLTDNVNRTIAEVRNCFTKTGGKLGISGSVVHQFNHFSVFTLPEVTEDEILEILVMNDVDVSDIETDEVGVTIYGTADDYNAIRTAVLEANPDIEFETEEIMWLPIMETTIDSDDQKEAFDKLMQMLDEIDDVQDVYHNVAL</sequence>
<dbReference type="RefSeq" id="WP_282838649.1">
    <property type="nucleotide sequence ID" value="NZ_JASCXW010000002.1"/>
</dbReference>
<dbReference type="InterPro" id="IPR002876">
    <property type="entry name" value="Transcrip_reg_TACO1-like"/>
</dbReference>
<dbReference type="HAMAP" id="MF_00693">
    <property type="entry name" value="Transcrip_reg_TACO1"/>
    <property type="match status" value="1"/>
</dbReference>
<dbReference type="FunFam" id="1.10.10.200:FF:000003">
    <property type="entry name" value="Probable transcriptional regulatory protein YeeN"/>
    <property type="match status" value="1"/>
</dbReference>
<dbReference type="PANTHER" id="PTHR12532:SF0">
    <property type="entry name" value="TRANSLATIONAL ACTIVATOR OF CYTOCHROME C OXIDASE 1"/>
    <property type="match status" value="1"/>
</dbReference>
<dbReference type="InterPro" id="IPR029072">
    <property type="entry name" value="YebC-like"/>
</dbReference>
<feature type="domain" description="TACO1/YebC-like N-terminal" evidence="8">
    <location>
        <begin position="4"/>
        <end position="74"/>
    </location>
</feature>
<keyword evidence="4 6" id="KW-0238">DNA-binding</keyword>
<gene>
    <name evidence="9" type="ORF">QJ521_01550</name>
</gene>
<dbReference type="InterPro" id="IPR048300">
    <property type="entry name" value="TACO1_YebC-like_2nd/3rd_dom"/>
</dbReference>
<dbReference type="Proteomes" id="UP001431532">
    <property type="component" value="Unassembled WGS sequence"/>
</dbReference>
<dbReference type="AlphaFoldDB" id="A0AAW6U6M7"/>
<evidence type="ECO:0000256" key="5">
    <source>
        <dbReference type="ARBA" id="ARBA00023163"/>
    </source>
</evidence>
<dbReference type="PANTHER" id="PTHR12532">
    <property type="entry name" value="TRANSLATIONAL ACTIVATOR OF CYTOCHROME C OXIDASE 1"/>
    <property type="match status" value="1"/>
</dbReference>
<organism evidence="9 10">
    <name type="scientific">Peloplasma aerotolerans</name>
    <dbReference type="NCBI Taxonomy" id="3044389"/>
    <lineage>
        <taxon>Bacteria</taxon>
        <taxon>Bacillati</taxon>
        <taxon>Mycoplasmatota</taxon>
        <taxon>Mollicutes</taxon>
        <taxon>Acholeplasmatales</taxon>
        <taxon>Acholeplasmataceae</taxon>
        <taxon>Peloplasma</taxon>
    </lineage>
</organism>
<dbReference type="Pfam" id="PF01709">
    <property type="entry name" value="Transcrip_reg"/>
    <property type="match status" value="1"/>
</dbReference>
<dbReference type="GO" id="GO:0005829">
    <property type="term" value="C:cytosol"/>
    <property type="evidence" value="ECO:0007669"/>
    <property type="project" value="TreeGrafter"/>
</dbReference>
<evidence type="ECO:0000256" key="2">
    <source>
        <dbReference type="ARBA" id="ARBA00022490"/>
    </source>
</evidence>
<keyword evidence="5 6" id="KW-0804">Transcription</keyword>
<comment type="similarity">
    <text evidence="1 6">Belongs to the TACO1 family.</text>
</comment>
<dbReference type="InterPro" id="IPR026564">
    <property type="entry name" value="Transcrip_reg_TACO1-like_dom3"/>
</dbReference>
<keyword evidence="3 6" id="KW-0805">Transcription regulation</keyword>
<evidence type="ECO:0000256" key="1">
    <source>
        <dbReference type="ARBA" id="ARBA00008724"/>
    </source>
</evidence>
<accession>A0AAW6U6M7</accession>
<protein>
    <recommendedName>
        <fullName evidence="6">Probable transcriptional regulatory protein QJ521_01550</fullName>
    </recommendedName>
</protein>
<evidence type="ECO:0000313" key="9">
    <source>
        <dbReference type="EMBL" id="MDI6452234.1"/>
    </source>
</evidence>
<keyword evidence="10" id="KW-1185">Reference proteome</keyword>
<comment type="caution">
    <text evidence="9">The sequence shown here is derived from an EMBL/GenBank/DDBJ whole genome shotgun (WGS) entry which is preliminary data.</text>
</comment>
<dbReference type="NCBIfam" id="NF009044">
    <property type="entry name" value="PRK12378.1"/>
    <property type="match status" value="1"/>
</dbReference>
<comment type="subcellular location">
    <subcellularLocation>
        <location evidence="6">Cytoplasm</location>
    </subcellularLocation>
</comment>
<feature type="domain" description="TACO1/YebC-like second and third" evidence="7">
    <location>
        <begin position="79"/>
        <end position="237"/>
    </location>
</feature>
<proteinExistence type="inferred from homology"/>
<name>A0AAW6U6M7_9MOLU</name>
<evidence type="ECO:0000256" key="6">
    <source>
        <dbReference type="HAMAP-Rule" id="MF_00693"/>
    </source>
</evidence>
<dbReference type="Pfam" id="PF20772">
    <property type="entry name" value="TACO1_YebC_N"/>
    <property type="match status" value="1"/>
</dbReference>
<evidence type="ECO:0000259" key="7">
    <source>
        <dbReference type="Pfam" id="PF01709"/>
    </source>
</evidence>
<keyword evidence="2 6" id="KW-0963">Cytoplasm</keyword>
<evidence type="ECO:0000256" key="4">
    <source>
        <dbReference type="ARBA" id="ARBA00023125"/>
    </source>
</evidence>
<dbReference type="SUPFAM" id="SSF75625">
    <property type="entry name" value="YebC-like"/>
    <property type="match status" value="1"/>
</dbReference>
<dbReference type="InterPro" id="IPR017856">
    <property type="entry name" value="Integrase-like_N"/>
</dbReference>
<dbReference type="InterPro" id="IPR049083">
    <property type="entry name" value="TACO1_YebC_N"/>
</dbReference>
<dbReference type="EMBL" id="JASCXW010000002">
    <property type="protein sequence ID" value="MDI6452234.1"/>
    <property type="molecule type" value="Genomic_DNA"/>
</dbReference>
<dbReference type="Gene3D" id="1.10.10.200">
    <property type="match status" value="1"/>
</dbReference>
<reference evidence="9" key="1">
    <citation type="submission" date="2023-05" db="EMBL/GenBank/DDBJ databases">
        <title>Mariniplasma microaerophilum sp. nov., a novel anaerobic mollicute isolated from terrestrial mud volcano, Taman Peninsula, Russia.</title>
        <authorList>
            <person name="Khomyakova M.A."/>
            <person name="Merkel A.Y."/>
            <person name="Slobodkin A.I."/>
        </authorList>
    </citation>
    <scope>NUCLEOTIDE SEQUENCE</scope>
    <source>
        <strain evidence="9">M4Ah</strain>
    </source>
</reference>
<dbReference type="Gene3D" id="3.30.70.980">
    <property type="match status" value="2"/>
</dbReference>
<evidence type="ECO:0000313" key="10">
    <source>
        <dbReference type="Proteomes" id="UP001431532"/>
    </source>
</evidence>
<evidence type="ECO:0000259" key="8">
    <source>
        <dbReference type="Pfam" id="PF20772"/>
    </source>
</evidence>